<organism evidence="4 5">
    <name type="scientific">Colletotrichum sublineola</name>
    <name type="common">Sorghum anthracnose fungus</name>
    <dbReference type="NCBI Taxonomy" id="1173701"/>
    <lineage>
        <taxon>Eukaryota</taxon>
        <taxon>Fungi</taxon>
        <taxon>Dikarya</taxon>
        <taxon>Ascomycota</taxon>
        <taxon>Pezizomycotina</taxon>
        <taxon>Sordariomycetes</taxon>
        <taxon>Hypocreomycetidae</taxon>
        <taxon>Glomerellales</taxon>
        <taxon>Glomerellaceae</taxon>
        <taxon>Colletotrichum</taxon>
        <taxon>Colletotrichum graminicola species complex</taxon>
    </lineage>
</organism>
<dbReference type="GO" id="GO:0006397">
    <property type="term" value="P:mRNA processing"/>
    <property type="evidence" value="ECO:0007669"/>
    <property type="project" value="UniProtKB-KW"/>
</dbReference>
<dbReference type="Proteomes" id="UP000027238">
    <property type="component" value="Unassembled WGS sequence"/>
</dbReference>
<feature type="region of interest" description="Disordered" evidence="2">
    <location>
        <begin position="122"/>
        <end position="307"/>
    </location>
</feature>
<dbReference type="PROSITE" id="PS51025">
    <property type="entry name" value="PWI"/>
    <property type="match status" value="1"/>
</dbReference>
<evidence type="ECO:0000313" key="4">
    <source>
        <dbReference type="EMBL" id="KDN70139.1"/>
    </source>
</evidence>
<feature type="domain" description="PWI" evidence="3">
    <location>
        <begin position="12"/>
        <end position="111"/>
    </location>
</feature>
<dbReference type="OrthoDB" id="163257at2759"/>
<feature type="compositionally biased region" description="Basic and acidic residues" evidence="2">
    <location>
        <begin position="122"/>
        <end position="203"/>
    </location>
</feature>
<dbReference type="AlphaFoldDB" id="A0A066XR13"/>
<reference evidence="5" key="1">
    <citation type="journal article" date="2014" name="Genome Announc.">
        <title>Draft genome sequence of Colletotrichum sublineola, a destructive pathogen of cultivated sorghum.</title>
        <authorList>
            <person name="Baroncelli R."/>
            <person name="Sanz-Martin J.M."/>
            <person name="Rech G.E."/>
            <person name="Sukno S.A."/>
            <person name="Thon M.R."/>
        </authorList>
    </citation>
    <scope>NUCLEOTIDE SEQUENCE [LARGE SCALE GENOMIC DNA]</scope>
    <source>
        <strain evidence="5">TX430BB</strain>
    </source>
</reference>
<dbReference type="EMBL" id="JMSE01000384">
    <property type="protein sequence ID" value="KDN70139.1"/>
    <property type="molecule type" value="Genomic_DNA"/>
</dbReference>
<evidence type="ECO:0000256" key="1">
    <source>
        <dbReference type="ARBA" id="ARBA00022664"/>
    </source>
</evidence>
<dbReference type="InterPro" id="IPR002483">
    <property type="entry name" value="PWI_dom"/>
</dbReference>
<sequence>MATGVDAKLLKSTKFPPEFNQKVDMQKVNLQVMKKWIASKISDILGSEDDVVIELCFNLIEGSRYPDIKSLQIQLTGFLDKDTAPFCKDLWKLCLSAQTSPQGVPKELLEAKKLELIQEKMEADRAADEARRRREDNERREQEAHRLRDRDRGERGRGRGGDTWRGRRGDRDHDQRGRYGPRFDEHRSRSPGPRHRDQRDRGSFRGSARDSYVPRDKPSGGRGSGRRRPNTRSPSTSASSRSPSRSRSTERKRELSRAELIIATRGGNEGQQEVHQRGHRRPTDDQPPSGAGTPRLGVVPPVTKDDPAADPQVQHLYGAPGLWIEAPSTVRIVAVQIRGLAVAPEAAARWVIAFIEADDPQKVSLTLVTQTRSDAYSHAGRHRHRQLAVWRTTARSEDDKLELALLAAAEANHLRSFA</sequence>
<dbReference type="GO" id="GO:0003723">
    <property type="term" value="F:RNA binding"/>
    <property type="evidence" value="ECO:0007669"/>
    <property type="project" value="TreeGrafter"/>
</dbReference>
<keyword evidence="1" id="KW-0507">mRNA processing</keyword>
<dbReference type="SMART" id="SM00311">
    <property type="entry name" value="PWI"/>
    <property type="match status" value="1"/>
</dbReference>
<comment type="caution">
    <text evidence="4">The sequence shown here is derived from an EMBL/GenBank/DDBJ whole genome shotgun (WGS) entry which is preliminary data.</text>
</comment>
<dbReference type="PANTHER" id="PTHR23148:SF0">
    <property type="entry name" value="SERINE_ARGININE REPETITIVE MATRIX PROTEIN 1"/>
    <property type="match status" value="1"/>
</dbReference>
<dbReference type="PANTHER" id="PTHR23148">
    <property type="entry name" value="SERINE/ARGININE REGULATED NUCLEAR MATRIX PROTEIN"/>
    <property type="match status" value="1"/>
</dbReference>
<dbReference type="GO" id="GO:0005681">
    <property type="term" value="C:spliceosomal complex"/>
    <property type="evidence" value="ECO:0007669"/>
    <property type="project" value="TreeGrafter"/>
</dbReference>
<proteinExistence type="predicted"/>
<feature type="compositionally biased region" description="Basic and acidic residues" evidence="2">
    <location>
        <begin position="272"/>
        <end position="284"/>
    </location>
</feature>
<dbReference type="HOGENOM" id="CLU_657221_0_0_1"/>
<evidence type="ECO:0000313" key="5">
    <source>
        <dbReference type="Proteomes" id="UP000027238"/>
    </source>
</evidence>
<dbReference type="GO" id="GO:0048024">
    <property type="term" value="P:regulation of mRNA splicing, via spliceosome"/>
    <property type="evidence" value="ECO:0007669"/>
    <property type="project" value="TreeGrafter"/>
</dbReference>
<dbReference type="Gene3D" id="1.20.1390.10">
    <property type="entry name" value="PWI domain"/>
    <property type="match status" value="1"/>
</dbReference>
<dbReference type="eggNOG" id="KOG2146">
    <property type="taxonomic scope" value="Eukaryota"/>
</dbReference>
<dbReference type="STRING" id="1173701.A0A066XR13"/>
<feature type="compositionally biased region" description="Basic and acidic residues" evidence="2">
    <location>
        <begin position="247"/>
        <end position="257"/>
    </location>
</feature>
<name>A0A066XR13_COLSU</name>
<keyword evidence="5" id="KW-1185">Reference proteome</keyword>
<feature type="compositionally biased region" description="Low complexity" evidence="2">
    <location>
        <begin position="231"/>
        <end position="246"/>
    </location>
</feature>
<accession>A0A066XR13</accession>
<dbReference type="SUPFAM" id="SSF101233">
    <property type="entry name" value="PWI domain"/>
    <property type="match status" value="1"/>
</dbReference>
<dbReference type="InterPro" id="IPR036483">
    <property type="entry name" value="PWI_dom_sf"/>
</dbReference>
<dbReference type="Pfam" id="PF01480">
    <property type="entry name" value="PWI"/>
    <property type="match status" value="1"/>
</dbReference>
<evidence type="ECO:0000256" key="2">
    <source>
        <dbReference type="SAM" id="MobiDB-lite"/>
    </source>
</evidence>
<evidence type="ECO:0000259" key="3">
    <source>
        <dbReference type="PROSITE" id="PS51025"/>
    </source>
</evidence>
<protein>
    <recommendedName>
        <fullName evidence="3">PWI domain-containing protein</fullName>
    </recommendedName>
</protein>
<dbReference type="InterPro" id="IPR052225">
    <property type="entry name" value="Ser/Arg_repetitive_matrix"/>
</dbReference>
<gene>
    <name evidence="4" type="ORF">CSUB01_02495</name>
</gene>